<feature type="transmembrane region" description="Helical" evidence="7">
    <location>
        <begin position="152"/>
        <end position="177"/>
    </location>
</feature>
<keyword evidence="3" id="KW-0813">Transport</keyword>
<evidence type="ECO:0000313" key="9">
    <source>
        <dbReference type="EMBL" id="KIA78669.1"/>
    </source>
</evidence>
<evidence type="ECO:0000313" key="10">
    <source>
        <dbReference type="Proteomes" id="UP000031307"/>
    </source>
</evidence>
<evidence type="ECO:0000256" key="2">
    <source>
        <dbReference type="ARBA" id="ARBA00005551"/>
    </source>
</evidence>
<feature type="transmembrane region" description="Helical" evidence="7">
    <location>
        <begin position="283"/>
        <end position="300"/>
    </location>
</feature>
<feature type="transmembrane region" description="Helical" evidence="7">
    <location>
        <begin position="6"/>
        <end position="26"/>
    </location>
</feature>
<keyword evidence="5 7" id="KW-1133">Transmembrane helix</keyword>
<feature type="transmembrane region" description="Helical" evidence="7">
    <location>
        <begin position="62"/>
        <end position="79"/>
    </location>
</feature>
<organism evidence="9 10">
    <name type="scientific">Parachlamydia acanthamoebae</name>
    <dbReference type="NCBI Taxonomy" id="83552"/>
    <lineage>
        <taxon>Bacteria</taxon>
        <taxon>Pseudomonadati</taxon>
        <taxon>Chlamydiota</taxon>
        <taxon>Chlamydiia</taxon>
        <taxon>Parachlamydiales</taxon>
        <taxon>Parachlamydiaceae</taxon>
        <taxon>Parachlamydia</taxon>
    </lineage>
</organism>
<dbReference type="Pfam" id="PF00999">
    <property type="entry name" value="Na_H_Exchanger"/>
    <property type="match status" value="1"/>
</dbReference>
<feature type="transmembrane region" description="Helical" evidence="7">
    <location>
        <begin position="230"/>
        <end position="263"/>
    </location>
</feature>
<accession>A0A0C1ERE8</accession>
<gene>
    <name evidence="9" type="primary">ybaL</name>
    <name evidence="9" type="ORF">DB43_DP00260</name>
</gene>
<dbReference type="EMBL" id="JSAM01000010">
    <property type="protein sequence ID" value="KIA78669.1"/>
    <property type="molecule type" value="Genomic_DNA"/>
</dbReference>
<dbReference type="GO" id="GO:1902600">
    <property type="term" value="P:proton transmembrane transport"/>
    <property type="evidence" value="ECO:0007669"/>
    <property type="project" value="InterPro"/>
</dbReference>
<dbReference type="GO" id="GO:0016020">
    <property type="term" value="C:membrane"/>
    <property type="evidence" value="ECO:0007669"/>
    <property type="project" value="UniProtKB-SubCell"/>
</dbReference>
<reference evidence="9 10" key="1">
    <citation type="journal article" date="2014" name="Mol. Biol. Evol.">
        <title>Massive expansion of Ubiquitination-related gene families within the Chlamydiae.</title>
        <authorList>
            <person name="Domman D."/>
            <person name="Collingro A."/>
            <person name="Lagkouvardos I."/>
            <person name="Gehre L."/>
            <person name="Weinmaier T."/>
            <person name="Rattei T."/>
            <person name="Subtil A."/>
            <person name="Horn M."/>
        </authorList>
    </citation>
    <scope>NUCLEOTIDE SEQUENCE [LARGE SCALE GENOMIC DNA]</scope>
    <source>
        <strain evidence="9 10">OEW1</strain>
    </source>
</reference>
<dbReference type="PATRIC" id="fig|83552.4.peg.103"/>
<sequence length="407" mass="44187">MDTELFRLKIVLVLTIGFALAGLLGYLSLRMRLSPLLGYLLAGYVIGPYSPGFVTEIDVSEQLAEIGVIMMMFGVGLNFKLEDLYNVKWIAIPGAIGQTFCATIFSTLFMSYLGWPIQTGIIVGLAIGVASTVVLVRILSDFHLLHTQQGKISVGWLIVEDILTVIMLILLPVIASLSKSGGFSMRESFYLMAIALSKFALLTILMFTIGKKLVIYILSAVERTKSKELFTVAILALTFGVATASALVFGASIAMGAFIAGMIIGQSDVKHLAFRHAEPLKNAFVVTFFLSVGTLFNPGAIWEFFPLFISILGIVLIVKPLAAFLIAIALRQTTYTATVVGLALAQIGEFSFILSEEAMRLKLLPDEGYDAIVAVALVSIALNPLLFKLIETPAQSEHDEKEELHGH</sequence>
<comment type="caution">
    <text evidence="9">The sequence shown here is derived from an EMBL/GenBank/DDBJ whole genome shotgun (WGS) entry which is preliminary data.</text>
</comment>
<comment type="similarity">
    <text evidence="2">Belongs to the monovalent cation:proton antiporter 2 (CPA2) transporter (TC 2.A.37) family.</text>
</comment>
<evidence type="ECO:0000256" key="5">
    <source>
        <dbReference type="ARBA" id="ARBA00022989"/>
    </source>
</evidence>
<dbReference type="Gene3D" id="1.20.1530.20">
    <property type="match status" value="1"/>
</dbReference>
<proteinExistence type="inferred from homology"/>
<keyword evidence="6 7" id="KW-0472">Membrane</keyword>
<feature type="transmembrane region" description="Helical" evidence="7">
    <location>
        <begin position="33"/>
        <end position="50"/>
    </location>
</feature>
<feature type="transmembrane region" description="Helical" evidence="7">
    <location>
        <begin position="335"/>
        <end position="355"/>
    </location>
</feature>
<dbReference type="InterPro" id="IPR006153">
    <property type="entry name" value="Cation/H_exchanger_TM"/>
</dbReference>
<dbReference type="PANTHER" id="PTHR42751:SF1">
    <property type="entry name" value="CATION_PROTON ANTIPORTER YBAL-RELATED"/>
    <property type="match status" value="1"/>
</dbReference>
<dbReference type="InterPro" id="IPR038770">
    <property type="entry name" value="Na+/solute_symporter_sf"/>
</dbReference>
<comment type="subcellular location">
    <subcellularLocation>
        <location evidence="1">Membrane</location>
        <topology evidence="1">Multi-pass membrane protein</topology>
    </subcellularLocation>
</comment>
<feature type="transmembrane region" description="Helical" evidence="7">
    <location>
        <begin position="307"/>
        <end position="329"/>
    </location>
</feature>
<evidence type="ECO:0000256" key="3">
    <source>
        <dbReference type="ARBA" id="ARBA00022448"/>
    </source>
</evidence>
<protein>
    <submittedName>
        <fullName evidence="9">Inner membrane protein YbaL</fullName>
    </submittedName>
</protein>
<evidence type="ECO:0000256" key="6">
    <source>
        <dbReference type="ARBA" id="ARBA00023136"/>
    </source>
</evidence>
<feature type="transmembrane region" description="Helical" evidence="7">
    <location>
        <begin position="91"/>
        <end position="115"/>
    </location>
</feature>
<feature type="domain" description="Cation/H+ exchanger transmembrane" evidence="8">
    <location>
        <begin position="23"/>
        <end position="387"/>
    </location>
</feature>
<dbReference type="RefSeq" id="WP_006341368.1">
    <property type="nucleotide sequence ID" value="NZ_BAWW01000057.1"/>
</dbReference>
<dbReference type="AlphaFoldDB" id="A0A0C1ERE8"/>
<name>A0A0C1ERE8_9BACT</name>
<keyword evidence="4 7" id="KW-0812">Transmembrane</keyword>
<evidence type="ECO:0000256" key="7">
    <source>
        <dbReference type="SAM" id="Phobius"/>
    </source>
</evidence>
<evidence type="ECO:0000256" key="4">
    <source>
        <dbReference type="ARBA" id="ARBA00022692"/>
    </source>
</evidence>
<evidence type="ECO:0000259" key="8">
    <source>
        <dbReference type="Pfam" id="PF00999"/>
    </source>
</evidence>
<dbReference type="Proteomes" id="UP000031307">
    <property type="component" value="Unassembled WGS sequence"/>
</dbReference>
<dbReference type="GO" id="GO:0015297">
    <property type="term" value="F:antiporter activity"/>
    <property type="evidence" value="ECO:0007669"/>
    <property type="project" value="InterPro"/>
</dbReference>
<evidence type="ECO:0000256" key="1">
    <source>
        <dbReference type="ARBA" id="ARBA00004141"/>
    </source>
</evidence>
<dbReference type="PANTHER" id="PTHR42751">
    <property type="entry name" value="SODIUM/HYDROGEN EXCHANGER FAMILY/TRKA DOMAIN PROTEIN"/>
    <property type="match status" value="1"/>
</dbReference>
<feature type="transmembrane region" description="Helical" evidence="7">
    <location>
        <begin position="121"/>
        <end position="140"/>
    </location>
</feature>
<feature type="transmembrane region" description="Helical" evidence="7">
    <location>
        <begin position="189"/>
        <end position="209"/>
    </location>
</feature>